<organism evidence="7 8">
    <name type="scientific">Rhizoctonia solani</name>
    <dbReference type="NCBI Taxonomy" id="456999"/>
    <lineage>
        <taxon>Eukaryota</taxon>
        <taxon>Fungi</taxon>
        <taxon>Dikarya</taxon>
        <taxon>Basidiomycota</taxon>
        <taxon>Agaricomycotina</taxon>
        <taxon>Agaricomycetes</taxon>
        <taxon>Cantharellales</taxon>
        <taxon>Ceratobasidiaceae</taxon>
        <taxon>Rhizoctonia</taxon>
    </lineage>
</organism>
<dbReference type="AlphaFoldDB" id="A0A8H3DWE0"/>
<evidence type="ECO:0000256" key="3">
    <source>
        <dbReference type="ARBA" id="ARBA00023203"/>
    </source>
</evidence>
<dbReference type="InterPro" id="IPR002108">
    <property type="entry name" value="ADF-H"/>
</dbReference>
<feature type="domain" description="ADF-H" evidence="6">
    <location>
        <begin position="40"/>
        <end position="175"/>
    </location>
</feature>
<keyword evidence="2" id="KW-0963">Cytoplasm</keyword>
<dbReference type="GO" id="GO:0030833">
    <property type="term" value="P:regulation of actin filament polymerization"/>
    <property type="evidence" value="ECO:0007669"/>
    <property type="project" value="TreeGrafter"/>
</dbReference>
<proteinExistence type="inferred from homology"/>
<dbReference type="GO" id="GO:0030864">
    <property type="term" value="C:cortical actin cytoskeleton"/>
    <property type="evidence" value="ECO:0007669"/>
    <property type="project" value="TreeGrafter"/>
</dbReference>
<evidence type="ECO:0000256" key="5">
    <source>
        <dbReference type="ARBA" id="ARBA00038052"/>
    </source>
</evidence>
<dbReference type="GO" id="GO:0051015">
    <property type="term" value="F:actin filament binding"/>
    <property type="evidence" value="ECO:0007669"/>
    <property type="project" value="TreeGrafter"/>
</dbReference>
<reference evidence="7" key="1">
    <citation type="submission" date="2021-01" db="EMBL/GenBank/DDBJ databases">
        <authorList>
            <person name="Kaushik A."/>
        </authorList>
    </citation>
    <scope>NUCLEOTIDE SEQUENCE</scope>
    <source>
        <strain evidence="7">AG5</strain>
    </source>
</reference>
<gene>
    <name evidence="7" type="ORF">RDB_LOCUS29060</name>
</gene>
<dbReference type="Gene3D" id="3.40.20.10">
    <property type="entry name" value="Severin"/>
    <property type="match status" value="1"/>
</dbReference>
<evidence type="ECO:0000313" key="8">
    <source>
        <dbReference type="Proteomes" id="UP000663827"/>
    </source>
</evidence>
<dbReference type="InterPro" id="IPR029006">
    <property type="entry name" value="ADF-H/Gelsolin-like_dom_sf"/>
</dbReference>
<sequence>MTSAQTLSGEMTPEKRPQRQLFIAFSRLPFLEFFSYQVLMADVTQPEIKAAYEDVRAKTSDTNWLAIKYESARSNKLKLIATGTGGLEELRTSEHLEKTDIAYVYAQVSYSNDKESQREKFILVTWIGEDVTGIRKGKVSVHAADVKKVLNTYSIDIAARELDDLLEEPIVVRLRKAGGASYDGV</sequence>
<dbReference type="GO" id="GO:0005884">
    <property type="term" value="C:actin filament"/>
    <property type="evidence" value="ECO:0007669"/>
    <property type="project" value="TreeGrafter"/>
</dbReference>
<evidence type="ECO:0000259" key="6">
    <source>
        <dbReference type="PROSITE" id="PS51263"/>
    </source>
</evidence>
<dbReference type="SMART" id="SM00102">
    <property type="entry name" value="ADF"/>
    <property type="match status" value="1"/>
</dbReference>
<keyword evidence="3" id="KW-0009">Actin-binding</keyword>
<accession>A0A8H3DWE0</accession>
<dbReference type="GO" id="GO:0030427">
    <property type="term" value="C:site of polarized growth"/>
    <property type="evidence" value="ECO:0007669"/>
    <property type="project" value="TreeGrafter"/>
</dbReference>
<comment type="similarity">
    <text evidence="5">Belongs to the actin-binding proteins ADF family. Coactosin subfamily.</text>
</comment>
<dbReference type="FunFam" id="3.40.20.10:FF:000018">
    <property type="entry name" value="Coactosin-like 1"/>
    <property type="match status" value="1"/>
</dbReference>
<comment type="subcellular location">
    <subcellularLocation>
        <location evidence="1">Cytoplasm</location>
        <location evidence="1">Cytoskeleton</location>
    </subcellularLocation>
</comment>
<evidence type="ECO:0000313" key="7">
    <source>
        <dbReference type="EMBL" id="CAE7087546.1"/>
    </source>
</evidence>
<dbReference type="Pfam" id="PF00241">
    <property type="entry name" value="Cofilin_ADF"/>
    <property type="match status" value="1"/>
</dbReference>
<protein>
    <recommendedName>
        <fullName evidence="6">ADF-H domain-containing protein</fullName>
    </recommendedName>
</protein>
<keyword evidence="4" id="KW-0206">Cytoskeleton</keyword>
<dbReference type="PROSITE" id="PS51263">
    <property type="entry name" value="ADF_H"/>
    <property type="match status" value="1"/>
</dbReference>
<name>A0A8H3DWE0_9AGAM</name>
<evidence type="ECO:0000256" key="1">
    <source>
        <dbReference type="ARBA" id="ARBA00004245"/>
    </source>
</evidence>
<dbReference type="SUPFAM" id="SSF55753">
    <property type="entry name" value="Actin depolymerizing proteins"/>
    <property type="match status" value="1"/>
</dbReference>
<evidence type="ECO:0000256" key="2">
    <source>
        <dbReference type="ARBA" id="ARBA00022490"/>
    </source>
</evidence>
<dbReference type="Proteomes" id="UP000663827">
    <property type="component" value="Unassembled WGS sequence"/>
</dbReference>
<dbReference type="CDD" id="cd11282">
    <property type="entry name" value="ADF_coactosin_like"/>
    <property type="match status" value="1"/>
</dbReference>
<dbReference type="PANTHER" id="PTHR10829">
    <property type="entry name" value="CORTACTIN AND DREBRIN"/>
    <property type="match status" value="1"/>
</dbReference>
<dbReference type="PANTHER" id="PTHR10829:SF56">
    <property type="entry name" value="ADF-H DOMAIN-CONTAINING PROTEIN"/>
    <property type="match status" value="1"/>
</dbReference>
<evidence type="ECO:0000256" key="4">
    <source>
        <dbReference type="ARBA" id="ARBA00023212"/>
    </source>
</evidence>
<dbReference type="EMBL" id="CAJNJQ010000584">
    <property type="protein sequence ID" value="CAE7087546.1"/>
    <property type="molecule type" value="Genomic_DNA"/>
</dbReference>
<comment type="caution">
    <text evidence="7">The sequence shown here is derived from an EMBL/GenBank/DDBJ whole genome shotgun (WGS) entry which is preliminary data.</text>
</comment>